<organism evidence="1 2">
    <name type="scientific">Priestia megaterium (strain ATCC 14581 / DSM 32 / CCUG 1817 / JCM 2506 / NBRC 15308 / NCIMB 9376 / NCTC 10342 / NRRL B-14308 / VKM B-512 / Ford 19)</name>
    <name type="common">Bacillus megaterium</name>
    <dbReference type="NCBI Taxonomy" id="1348623"/>
    <lineage>
        <taxon>Bacteria</taxon>
        <taxon>Bacillati</taxon>
        <taxon>Bacillota</taxon>
        <taxon>Bacilli</taxon>
        <taxon>Bacillales</taxon>
        <taxon>Bacillaceae</taxon>
        <taxon>Priestia</taxon>
    </lineage>
</organism>
<dbReference type="KEGG" id="bmeg:BG04_4536"/>
<proteinExistence type="predicted"/>
<dbReference type="EMBL" id="CP009920">
    <property type="protein sequence ID" value="AJI20181.1"/>
    <property type="molecule type" value="Genomic_DNA"/>
</dbReference>
<dbReference type="RefSeq" id="WP_034652419.1">
    <property type="nucleotide sequence ID" value="NZ_BCVB01000005.1"/>
</dbReference>
<sequence length="119" mass="13488">MVIVTKGLTPSALVKDLIALPTPCNDVVYYPTNLVILGTQEKYSIFQTLSRKSGLAYIAATQPDRAKFKLAGSRSSMCEVYEAIPWPEFELTYEDNTFYYKTAPSLQEIENYFNSLKKQ</sequence>
<evidence type="ECO:0000313" key="1">
    <source>
        <dbReference type="EMBL" id="AJI20181.1"/>
    </source>
</evidence>
<accession>A0A0B6A9F0</accession>
<reference evidence="1 2" key="1">
    <citation type="journal article" date="2015" name="Genome Announc.">
        <title>Complete genome sequences for 35 biothreat assay-relevant bacillus species.</title>
        <authorList>
            <person name="Johnson S.L."/>
            <person name="Daligault H.E."/>
            <person name="Davenport K.W."/>
            <person name="Jaissle J."/>
            <person name="Frey K.G."/>
            <person name="Ladner J.T."/>
            <person name="Broomall S.M."/>
            <person name="Bishop-Lilly K.A."/>
            <person name="Bruce D.C."/>
            <person name="Gibbons H.S."/>
            <person name="Coyne S.R."/>
            <person name="Lo C.C."/>
            <person name="Meincke L."/>
            <person name="Munk A.C."/>
            <person name="Koroleva G.I."/>
            <person name="Rosenzweig C.N."/>
            <person name="Palacios G.F."/>
            <person name="Redden C.L."/>
            <person name="Minogue T.D."/>
            <person name="Chain P.S."/>
        </authorList>
    </citation>
    <scope>NUCLEOTIDE SEQUENCE [LARGE SCALE GENOMIC DNA]</scope>
    <source>
        <strain evidence="2">ATCC 14581 / DSM 32 / JCM 2506 / NBRC 15308 / NCIMB 9376 / NCTC 10342 / NRRL B-14308 / VKM B-512</strain>
    </source>
</reference>
<dbReference type="HOGENOM" id="CLU_2056649_0_0_9"/>
<protein>
    <submittedName>
        <fullName evidence="1">Uncharacterized protein</fullName>
    </submittedName>
</protein>
<dbReference type="Proteomes" id="UP000031829">
    <property type="component" value="Chromosome"/>
</dbReference>
<dbReference type="AlphaFoldDB" id="A0A0B6A9F0"/>
<dbReference type="GeneID" id="93642537"/>
<name>A0A0B6A9F0_PRIM2</name>
<evidence type="ECO:0000313" key="2">
    <source>
        <dbReference type="Proteomes" id="UP000031829"/>
    </source>
</evidence>
<gene>
    <name evidence="1" type="ORF">BG04_4536</name>
</gene>